<sequence length="239" mass="25025">MTGPAHHDVTGTGPVLLVLPGGAGHPMGLEPLTTHLARRFTVVTCDPLGLAHGRLGLPVPDQHPADWSERAHRVLRAVLPPGERAHVLGTSSGGIAVLDLLARHPERLAHVVAHEPPCVTPLPDGARRRDELIAGLDGPHRPPAVGESATPMGVFLARVLRPFTAWAPPPALAHPDRLTVAAGSASRGGLLHETAMFLAGRLGGAFAEFPGGHLGALDHPVEFAEVLTETFRRSSHTSA</sequence>
<dbReference type="RefSeq" id="WP_061915113.1">
    <property type="nucleotide sequence ID" value="NZ_KQ948851.1"/>
</dbReference>
<feature type="domain" description="AB hydrolase-1" evidence="1">
    <location>
        <begin position="14"/>
        <end position="118"/>
    </location>
</feature>
<name>A0A117RGP3_9ACTN</name>
<evidence type="ECO:0000313" key="2">
    <source>
        <dbReference type="EMBL" id="KUN89761.1"/>
    </source>
</evidence>
<gene>
    <name evidence="2" type="ORF">AQJ66_01390</name>
</gene>
<dbReference type="OrthoDB" id="3210164at2"/>
<keyword evidence="3" id="KW-1185">Reference proteome</keyword>
<reference evidence="2 3" key="1">
    <citation type="submission" date="2015-10" db="EMBL/GenBank/DDBJ databases">
        <title>Draft genome sequence of Streptomyces bungoensis DSM 41781, type strain for the species Streptomyces bungoensis.</title>
        <authorList>
            <person name="Ruckert C."/>
            <person name="Winkler A."/>
            <person name="Kalinowski J."/>
            <person name="Kampfer P."/>
            <person name="Glaeser S."/>
        </authorList>
    </citation>
    <scope>NUCLEOTIDE SEQUENCE [LARGE SCALE GENOMIC DNA]</scope>
    <source>
        <strain evidence="2 3">DSM 41781</strain>
    </source>
</reference>
<protein>
    <recommendedName>
        <fullName evidence="1">AB hydrolase-1 domain-containing protein</fullName>
    </recommendedName>
</protein>
<dbReference type="InterPro" id="IPR000073">
    <property type="entry name" value="AB_hydrolase_1"/>
</dbReference>
<comment type="caution">
    <text evidence="2">The sequence shown here is derived from an EMBL/GenBank/DDBJ whole genome shotgun (WGS) entry which is preliminary data.</text>
</comment>
<dbReference type="STRING" id="285568.AQJ66_01390"/>
<dbReference type="Proteomes" id="UP000053024">
    <property type="component" value="Unassembled WGS sequence"/>
</dbReference>
<dbReference type="InterPro" id="IPR029058">
    <property type="entry name" value="AB_hydrolase_fold"/>
</dbReference>
<evidence type="ECO:0000313" key="3">
    <source>
        <dbReference type="Proteomes" id="UP000053024"/>
    </source>
</evidence>
<accession>A0A117RGP3</accession>
<evidence type="ECO:0000259" key="1">
    <source>
        <dbReference type="Pfam" id="PF00561"/>
    </source>
</evidence>
<dbReference type="AlphaFoldDB" id="A0A117RGP3"/>
<dbReference type="Pfam" id="PF00561">
    <property type="entry name" value="Abhydrolase_1"/>
    <property type="match status" value="1"/>
</dbReference>
<organism evidence="2 3">
    <name type="scientific">Streptomyces bungoensis</name>
    <dbReference type="NCBI Taxonomy" id="285568"/>
    <lineage>
        <taxon>Bacteria</taxon>
        <taxon>Bacillati</taxon>
        <taxon>Actinomycetota</taxon>
        <taxon>Actinomycetes</taxon>
        <taxon>Kitasatosporales</taxon>
        <taxon>Streptomycetaceae</taxon>
        <taxon>Streptomyces</taxon>
    </lineage>
</organism>
<dbReference type="GO" id="GO:0003824">
    <property type="term" value="F:catalytic activity"/>
    <property type="evidence" value="ECO:0007669"/>
    <property type="project" value="UniProtKB-ARBA"/>
</dbReference>
<proteinExistence type="predicted"/>
<dbReference type="Gene3D" id="3.40.50.1820">
    <property type="entry name" value="alpha/beta hydrolase"/>
    <property type="match status" value="1"/>
</dbReference>
<dbReference type="SUPFAM" id="SSF53474">
    <property type="entry name" value="alpha/beta-Hydrolases"/>
    <property type="match status" value="1"/>
</dbReference>
<dbReference type="EMBL" id="LMWX01000003">
    <property type="protein sequence ID" value="KUN89761.1"/>
    <property type="molecule type" value="Genomic_DNA"/>
</dbReference>